<dbReference type="EMBL" id="HBUF01152404">
    <property type="protein sequence ID" value="CAG6648506.1"/>
    <property type="molecule type" value="Transcribed_RNA"/>
</dbReference>
<name>A0A8D8RG52_9HEMI</name>
<dbReference type="PANTHER" id="PTHR34153">
    <property type="entry name" value="SI:CH211-262H13.3-RELATED-RELATED"/>
    <property type="match status" value="1"/>
</dbReference>
<sequence>MKKGFAEQRLLVNDVITKLNSLQPTSSLGDGETSNLFMRFPLQSMENFDTFEKELEGEEFRNKVLTYLSKFETSEERSSILAMLRHVLGNEVAVGFTYTTSKCSNLAKPNFSSTILHRIILDAAKSSSPEQNKKIIQNWIRNASIRMKSH</sequence>
<organism evidence="2">
    <name type="scientific">Cacopsylla melanoneura</name>
    <dbReference type="NCBI Taxonomy" id="428564"/>
    <lineage>
        <taxon>Eukaryota</taxon>
        <taxon>Metazoa</taxon>
        <taxon>Ecdysozoa</taxon>
        <taxon>Arthropoda</taxon>
        <taxon>Hexapoda</taxon>
        <taxon>Insecta</taxon>
        <taxon>Pterygota</taxon>
        <taxon>Neoptera</taxon>
        <taxon>Paraneoptera</taxon>
        <taxon>Hemiptera</taxon>
        <taxon>Sternorrhyncha</taxon>
        <taxon>Psylloidea</taxon>
        <taxon>Psyllidae</taxon>
        <taxon>Psyllinae</taxon>
        <taxon>Cacopsylla</taxon>
    </lineage>
</organism>
<reference evidence="2" key="1">
    <citation type="submission" date="2021-05" db="EMBL/GenBank/DDBJ databases">
        <authorList>
            <person name="Alioto T."/>
            <person name="Alioto T."/>
            <person name="Gomez Garrido J."/>
        </authorList>
    </citation>
    <scope>NUCLEOTIDE SEQUENCE</scope>
</reference>
<protein>
    <recommendedName>
        <fullName evidence="1">DUF4806 domain-containing protein</fullName>
    </recommendedName>
</protein>
<dbReference type="PANTHER" id="PTHR34153:SF2">
    <property type="entry name" value="SI:CH211-262H13.3-RELATED"/>
    <property type="match status" value="1"/>
</dbReference>
<dbReference type="InterPro" id="IPR032071">
    <property type="entry name" value="DUF4806"/>
</dbReference>
<feature type="domain" description="DUF4806" evidence="1">
    <location>
        <begin position="37"/>
        <end position="123"/>
    </location>
</feature>
<dbReference type="AlphaFoldDB" id="A0A8D8RG52"/>
<evidence type="ECO:0000259" key="1">
    <source>
        <dbReference type="Pfam" id="PF16064"/>
    </source>
</evidence>
<proteinExistence type="predicted"/>
<evidence type="ECO:0000313" key="2">
    <source>
        <dbReference type="EMBL" id="CAG6648506.1"/>
    </source>
</evidence>
<dbReference type="Pfam" id="PF16064">
    <property type="entry name" value="DUF4806"/>
    <property type="match status" value="1"/>
</dbReference>
<accession>A0A8D8RG52</accession>